<dbReference type="Gene3D" id="3.40.309.10">
    <property type="entry name" value="Aldehyde Dehydrogenase, Chain A, domain 2"/>
    <property type="match status" value="1"/>
</dbReference>
<sequence length="483" mass="53604">MGKYKYETTQCFIDGKWRSTQGTAPLFNPYNQEKIADVAQVNEIQVQQSITSAQRALGQWKKTNTYERAKLLQSIAEKMSEKRDLLAEIICLESGKKIVDAISEVDQSIENFLWNAEEIKRINSEIIPSHSNTTQLVVQEPIGVVGLITPWNFPLNLVTRKLAPALAAGCTIVLKPSSMTPLISTELVKIIAELPFPDGCVNLVTGSSSMISSEFMKSPIVRKISFTGSTKIGKKLFEDSATTLKKLSLELGGNAPFIIFSDANLSKAVKLLVSAKKRNMGQVCTSPNRIFIQKDVKDLFLELLKEEISGLNIGNPMKKDTEVGPLISIQSNNRINKLVEDAVSKGAIMYRDIPKDNVIPDSIYPMTILYEVNSTMDIYFEEIFGPVFSVITFDTDEEVLGKANETEYGLASYVFTENLERIKKFAIDLEFGLVAINEVVVSTNETPFGGIKYSGFGRENGIYGIREYLEYKFINIGGGSSCL</sequence>
<dbReference type="Gene3D" id="3.40.605.10">
    <property type="entry name" value="Aldehyde Dehydrogenase, Chain A, domain 1"/>
    <property type="match status" value="1"/>
</dbReference>
<dbReference type="FunFam" id="3.40.605.10:FF:000007">
    <property type="entry name" value="NAD/NADP-dependent betaine aldehyde dehydrogenase"/>
    <property type="match status" value="1"/>
</dbReference>
<dbReference type="AlphaFoldDB" id="A0A0X8H0U8"/>
<feature type="active site" evidence="3">
    <location>
        <position position="250"/>
    </location>
</feature>
<dbReference type="InterPro" id="IPR016162">
    <property type="entry name" value="Ald_DH_N"/>
</dbReference>
<protein>
    <recommendedName>
        <fullName evidence="5">Aldehyde dehydrogenase domain-containing protein</fullName>
    </recommendedName>
</protein>
<comment type="similarity">
    <text evidence="1 4">Belongs to the aldehyde dehydrogenase family.</text>
</comment>
<accession>A0A0X8H0U8</accession>
<dbReference type="PROSITE" id="PS00687">
    <property type="entry name" value="ALDEHYDE_DEHYDR_GLU"/>
    <property type="match status" value="1"/>
</dbReference>
<dbReference type="InterPro" id="IPR016161">
    <property type="entry name" value="Ald_DH/histidinol_DH"/>
</dbReference>
<reference evidence="6 7" key="1">
    <citation type="submission" date="2015-10" db="EMBL/GenBank/DDBJ databases">
        <title>Erysipelothrix larvae sp. LV19 isolated from the larval gut of the rhinoceros beetle, Trypoxylus dichotomus.</title>
        <authorList>
            <person name="Lim S."/>
            <person name="Kim B.-C."/>
        </authorList>
    </citation>
    <scope>NUCLEOTIDE SEQUENCE [LARGE SCALE GENOMIC DNA]</scope>
    <source>
        <strain evidence="6 7">LV19</strain>
    </source>
</reference>
<dbReference type="SUPFAM" id="SSF53720">
    <property type="entry name" value="ALDH-like"/>
    <property type="match status" value="1"/>
</dbReference>
<dbReference type="Proteomes" id="UP000063781">
    <property type="component" value="Chromosome"/>
</dbReference>
<evidence type="ECO:0000256" key="4">
    <source>
        <dbReference type="RuleBase" id="RU003345"/>
    </source>
</evidence>
<dbReference type="OrthoDB" id="9762913at2"/>
<dbReference type="STRING" id="1514105.AOC36_08280"/>
<dbReference type="InterPro" id="IPR029510">
    <property type="entry name" value="Ald_DH_CS_GLU"/>
</dbReference>
<evidence type="ECO:0000313" key="6">
    <source>
        <dbReference type="EMBL" id="AMC93982.1"/>
    </source>
</evidence>
<feature type="domain" description="Aldehyde dehydrogenase" evidence="5">
    <location>
        <begin position="18"/>
        <end position="474"/>
    </location>
</feature>
<keyword evidence="7" id="KW-1185">Reference proteome</keyword>
<dbReference type="InterPro" id="IPR015590">
    <property type="entry name" value="Aldehyde_DH_dom"/>
</dbReference>
<keyword evidence="2 4" id="KW-0560">Oxidoreductase</keyword>
<dbReference type="InterPro" id="IPR016163">
    <property type="entry name" value="Ald_DH_C"/>
</dbReference>
<dbReference type="PANTHER" id="PTHR43353">
    <property type="entry name" value="SUCCINATE-SEMIALDEHYDE DEHYDROGENASE, MITOCHONDRIAL"/>
    <property type="match status" value="1"/>
</dbReference>
<dbReference type="CDD" id="cd07103">
    <property type="entry name" value="ALDH_F5_SSADH_GabD"/>
    <property type="match status" value="1"/>
</dbReference>
<proteinExistence type="inferred from homology"/>
<dbReference type="PANTHER" id="PTHR43353:SF5">
    <property type="entry name" value="SUCCINATE-SEMIALDEHYDE DEHYDROGENASE, MITOCHONDRIAL"/>
    <property type="match status" value="1"/>
</dbReference>
<dbReference type="KEGG" id="erl:AOC36_08280"/>
<dbReference type="InterPro" id="IPR050740">
    <property type="entry name" value="Aldehyde_DH_Superfamily"/>
</dbReference>
<dbReference type="GO" id="GO:0004777">
    <property type="term" value="F:succinate-semialdehyde dehydrogenase (NAD+) activity"/>
    <property type="evidence" value="ECO:0007669"/>
    <property type="project" value="TreeGrafter"/>
</dbReference>
<evidence type="ECO:0000313" key="7">
    <source>
        <dbReference type="Proteomes" id="UP000063781"/>
    </source>
</evidence>
<evidence type="ECO:0000259" key="5">
    <source>
        <dbReference type="Pfam" id="PF00171"/>
    </source>
</evidence>
<gene>
    <name evidence="6" type="ORF">AOC36_08280</name>
</gene>
<dbReference type="GO" id="GO:0009450">
    <property type="term" value="P:gamma-aminobutyric acid catabolic process"/>
    <property type="evidence" value="ECO:0007669"/>
    <property type="project" value="TreeGrafter"/>
</dbReference>
<dbReference type="EMBL" id="CP013213">
    <property type="protein sequence ID" value="AMC93982.1"/>
    <property type="molecule type" value="Genomic_DNA"/>
</dbReference>
<organism evidence="6 7">
    <name type="scientific">Erysipelothrix larvae</name>
    <dbReference type="NCBI Taxonomy" id="1514105"/>
    <lineage>
        <taxon>Bacteria</taxon>
        <taxon>Bacillati</taxon>
        <taxon>Bacillota</taxon>
        <taxon>Erysipelotrichia</taxon>
        <taxon>Erysipelotrichales</taxon>
        <taxon>Erysipelotrichaceae</taxon>
        <taxon>Erysipelothrix</taxon>
    </lineage>
</organism>
<evidence type="ECO:0000256" key="3">
    <source>
        <dbReference type="PROSITE-ProRule" id="PRU10007"/>
    </source>
</evidence>
<name>A0A0X8H0U8_9FIRM</name>
<dbReference type="RefSeq" id="WP_067633277.1">
    <property type="nucleotide sequence ID" value="NZ_CP013213.1"/>
</dbReference>
<evidence type="ECO:0000256" key="1">
    <source>
        <dbReference type="ARBA" id="ARBA00009986"/>
    </source>
</evidence>
<evidence type="ECO:0000256" key="2">
    <source>
        <dbReference type="ARBA" id="ARBA00023002"/>
    </source>
</evidence>
<dbReference type="Pfam" id="PF00171">
    <property type="entry name" value="Aldedh"/>
    <property type="match status" value="1"/>
</dbReference>